<name>A0ABQ4NMI7_9RHOB</name>
<comment type="caution">
    <text evidence="1">The sequence shown here is derived from an EMBL/GenBank/DDBJ whole genome shotgun (WGS) entry which is preliminary data.</text>
</comment>
<evidence type="ECO:0000313" key="1">
    <source>
        <dbReference type="EMBL" id="GIT95598.1"/>
    </source>
</evidence>
<proteinExistence type="predicted"/>
<reference evidence="1 2" key="1">
    <citation type="submission" date="2021-05" db="EMBL/GenBank/DDBJ databases">
        <title>Bacteria Genome sequencing.</title>
        <authorList>
            <person name="Takabe Y."/>
            <person name="Nakajima Y."/>
            <person name="Suzuki S."/>
            <person name="Shiozaki T."/>
        </authorList>
    </citation>
    <scope>NUCLEOTIDE SEQUENCE [LARGE SCALE GENOMIC DNA]</scope>
    <source>
        <strain evidence="1 2">AI_62</strain>
    </source>
</reference>
<gene>
    <name evidence="1" type="ORF">JANAI62_22210</name>
</gene>
<protein>
    <recommendedName>
        <fullName evidence="3">DUF1127 domain-containing protein</fullName>
    </recommendedName>
</protein>
<evidence type="ECO:0000313" key="2">
    <source>
        <dbReference type="Proteomes" id="UP000786693"/>
    </source>
</evidence>
<keyword evidence="2" id="KW-1185">Reference proteome</keyword>
<dbReference type="Proteomes" id="UP000786693">
    <property type="component" value="Unassembled WGS sequence"/>
</dbReference>
<organism evidence="1 2">
    <name type="scientific">Jannaschia pagri</name>
    <dbReference type="NCBI Taxonomy" id="2829797"/>
    <lineage>
        <taxon>Bacteria</taxon>
        <taxon>Pseudomonadati</taxon>
        <taxon>Pseudomonadota</taxon>
        <taxon>Alphaproteobacteria</taxon>
        <taxon>Rhodobacterales</taxon>
        <taxon>Roseobacteraceae</taxon>
        <taxon>Jannaschia</taxon>
    </lineage>
</organism>
<dbReference type="EMBL" id="BPFH01000004">
    <property type="protein sequence ID" value="GIT95598.1"/>
    <property type="molecule type" value="Genomic_DNA"/>
</dbReference>
<evidence type="ECO:0008006" key="3">
    <source>
        <dbReference type="Google" id="ProtNLM"/>
    </source>
</evidence>
<sequence>MTSLAFDHPALNAHAAAPASPLSQALMTLAVTVSVWEMRAKTRQALRDMDPNRYPDIGLTTAEVLHEVGKPFWVA</sequence>
<dbReference type="RefSeq" id="WP_220749110.1">
    <property type="nucleotide sequence ID" value="NZ_BPFH01000004.1"/>
</dbReference>
<accession>A0ABQ4NMI7</accession>